<dbReference type="Pfam" id="PF01535">
    <property type="entry name" value="PPR"/>
    <property type="match status" value="2"/>
</dbReference>
<sequence>MSRQTLPLCVRTTGLLQANKTAAVATIATGGKWNTQVRDLSKQGQYNQALILYRQMLRSGATPNAFTFPFILKSAAALSLPLPGVQLHCHVIKCGCHSEPFVQTALISMYCRFSLLEKAYNVFDEIPDSDRLTVCYNALISGFVQKNRLPHGLVLLNEMRGKGVSLNEVTLLGLVPGCTDPLQLRRTRYTVSSLKTQLNVNCTKVLDNKSMDAPFRSPLE</sequence>
<dbReference type="PANTHER" id="PTHR47926">
    <property type="entry name" value="PENTATRICOPEPTIDE REPEAT-CONTAINING PROTEIN"/>
    <property type="match status" value="1"/>
</dbReference>
<name>A0AAE1XWP0_9LAMI</name>
<dbReference type="GO" id="GO:0003723">
    <property type="term" value="F:RNA binding"/>
    <property type="evidence" value="ECO:0007669"/>
    <property type="project" value="InterPro"/>
</dbReference>
<dbReference type="PROSITE" id="PS51375">
    <property type="entry name" value="PPR"/>
    <property type="match status" value="2"/>
</dbReference>
<reference evidence="3" key="2">
    <citation type="journal article" date="2024" name="Plant">
        <title>Genomic evolution and insights into agronomic trait innovations of Sesamum species.</title>
        <authorList>
            <person name="Miao H."/>
            <person name="Wang L."/>
            <person name="Qu L."/>
            <person name="Liu H."/>
            <person name="Sun Y."/>
            <person name="Le M."/>
            <person name="Wang Q."/>
            <person name="Wei S."/>
            <person name="Zheng Y."/>
            <person name="Lin W."/>
            <person name="Duan Y."/>
            <person name="Cao H."/>
            <person name="Xiong S."/>
            <person name="Wang X."/>
            <person name="Wei L."/>
            <person name="Li C."/>
            <person name="Ma Q."/>
            <person name="Ju M."/>
            <person name="Zhao R."/>
            <person name="Li G."/>
            <person name="Mu C."/>
            <person name="Tian Q."/>
            <person name="Mei H."/>
            <person name="Zhang T."/>
            <person name="Gao T."/>
            <person name="Zhang H."/>
        </authorList>
    </citation>
    <scope>NUCLEOTIDE SEQUENCE</scope>
    <source>
        <strain evidence="3">3651</strain>
    </source>
</reference>
<dbReference type="InterPro" id="IPR046960">
    <property type="entry name" value="PPR_At4g14850-like_plant"/>
</dbReference>
<dbReference type="NCBIfam" id="TIGR00756">
    <property type="entry name" value="PPR"/>
    <property type="match status" value="1"/>
</dbReference>
<organism evidence="3 4">
    <name type="scientific">Sesamum alatum</name>
    <dbReference type="NCBI Taxonomy" id="300844"/>
    <lineage>
        <taxon>Eukaryota</taxon>
        <taxon>Viridiplantae</taxon>
        <taxon>Streptophyta</taxon>
        <taxon>Embryophyta</taxon>
        <taxon>Tracheophyta</taxon>
        <taxon>Spermatophyta</taxon>
        <taxon>Magnoliopsida</taxon>
        <taxon>eudicotyledons</taxon>
        <taxon>Gunneridae</taxon>
        <taxon>Pentapetalae</taxon>
        <taxon>asterids</taxon>
        <taxon>lamiids</taxon>
        <taxon>Lamiales</taxon>
        <taxon>Pedaliaceae</taxon>
        <taxon>Sesamum</taxon>
    </lineage>
</organism>
<dbReference type="Gene3D" id="1.25.40.10">
    <property type="entry name" value="Tetratricopeptide repeat domain"/>
    <property type="match status" value="1"/>
</dbReference>
<accession>A0AAE1XWP0</accession>
<feature type="repeat" description="PPR" evidence="2">
    <location>
        <begin position="29"/>
        <end position="63"/>
    </location>
</feature>
<evidence type="ECO:0000313" key="3">
    <source>
        <dbReference type="EMBL" id="KAK4419396.1"/>
    </source>
</evidence>
<gene>
    <name evidence="3" type="ORF">Salat_2352500</name>
</gene>
<proteinExistence type="predicted"/>
<reference evidence="3" key="1">
    <citation type="submission" date="2020-06" db="EMBL/GenBank/DDBJ databases">
        <authorList>
            <person name="Li T."/>
            <person name="Hu X."/>
            <person name="Zhang T."/>
            <person name="Song X."/>
            <person name="Zhang H."/>
            <person name="Dai N."/>
            <person name="Sheng W."/>
            <person name="Hou X."/>
            <person name="Wei L."/>
        </authorList>
    </citation>
    <scope>NUCLEOTIDE SEQUENCE</scope>
    <source>
        <strain evidence="3">3651</strain>
        <tissue evidence="3">Leaf</tissue>
    </source>
</reference>
<evidence type="ECO:0000256" key="1">
    <source>
        <dbReference type="ARBA" id="ARBA00022737"/>
    </source>
</evidence>
<evidence type="ECO:0000313" key="4">
    <source>
        <dbReference type="Proteomes" id="UP001293254"/>
    </source>
</evidence>
<dbReference type="EMBL" id="JACGWO010000009">
    <property type="protein sequence ID" value="KAK4419396.1"/>
    <property type="molecule type" value="Genomic_DNA"/>
</dbReference>
<evidence type="ECO:0000256" key="2">
    <source>
        <dbReference type="PROSITE-ProRule" id="PRU00708"/>
    </source>
</evidence>
<comment type="caution">
    <text evidence="3">The sequence shown here is derived from an EMBL/GenBank/DDBJ whole genome shotgun (WGS) entry which is preliminary data.</text>
</comment>
<dbReference type="Proteomes" id="UP001293254">
    <property type="component" value="Unassembled WGS sequence"/>
</dbReference>
<dbReference type="AlphaFoldDB" id="A0AAE1XWP0"/>
<dbReference type="InterPro" id="IPR011990">
    <property type="entry name" value="TPR-like_helical_dom_sf"/>
</dbReference>
<keyword evidence="4" id="KW-1185">Reference proteome</keyword>
<keyword evidence="1" id="KW-0677">Repeat</keyword>
<dbReference type="InterPro" id="IPR002885">
    <property type="entry name" value="PPR_rpt"/>
</dbReference>
<protein>
    <submittedName>
        <fullName evidence="3">Pentatricopeptide repeat-containing protein, mitochondrial</fullName>
    </submittedName>
</protein>
<dbReference type="GO" id="GO:0009451">
    <property type="term" value="P:RNA modification"/>
    <property type="evidence" value="ECO:0007669"/>
    <property type="project" value="InterPro"/>
</dbReference>
<feature type="repeat" description="PPR" evidence="2">
    <location>
        <begin position="132"/>
        <end position="166"/>
    </location>
</feature>
<dbReference type="Pfam" id="PF13041">
    <property type="entry name" value="PPR_2"/>
    <property type="match status" value="1"/>
</dbReference>
<dbReference type="FunFam" id="1.25.40.10:FF:000682">
    <property type="entry name" value="Pentatricopeptide repeat-containing protein At3g16610"/>
    <property type="match status" value="1"/>
</dbReference>